<protein>
    <recommendedName>
        <fullName evidence="5">Pentapeptide MXKDX repeat protein</fullName>
    </recommendedName>
</protein>
<evidence type="ECO:0000313" key="3">
    <source>
        <dbReference type="EMBL" id="TCJ23214.1"/>
    </source>
</evidence>
<proteinExistence type="predicted"/>
<dbReference type="RefSeq" id="WP_131584285.1">
    <property type="nucleotide sequence ID" value="NZ_SJZJ01000018.1"/>
</dbReference>
<feature type="compositionally biased region" description="Polar residues" evidence="1">
    <location>
        <begin position="28"/>
        <end position="43"/>
    </location>
</feature>
<accession>A0A4R1BYN4</accession>
<dbReference type="AlphaFoldDB" id="A0A4R1BYN4"/>
<feature type="signal peptide" evidence="2">
    <location>
        <begin position="1"/>
        <end position="23"/>
    </location>
</feature>
<evidence type="ECO:0000256" key="1">
    <source>
        <dbReference type="SAM" id="MobiDB-lite"/>
    </source>
</evidence>
<keyword evidence="2" id="KW-0732">Signal</keyword>
<keyword evidence="4" id="KW-1185">Reference proteome</keyword>
<comment type="caution">
    <text evidence="3">The sequence shown here is derived from an EMBL/GenBank/DDBJ whole genome shotgun (WGS) entry which is preliminary data.</text>
</comment>
<sequence>MTSSALRRLLAIAAISGVLLTGAACGSDDTTMTPSDKTSQMTDDMSKSPMTEKSDSMMDDKSESPMTEKSDEMMTDK</sequence>
<dbReference type="EMBL" id="SJZJ01000018">
    <property type="protein sequence ID" value="TCJ23214.1"/>
    <property type="molecule type" value="Genomic_DNA"/>
</dbReference>
<gene>
    <name evidence="3" type="ORF">EPD65_11595</name>
</gene>
<evidence type="ECO:0000313" key="4">
    <source>
        <dbReference type="Proteomes" id="UP000295453"/>
    </source>
</evidence>
<feature type="compositionally biased region" description="Basic and acidic residues" evidence="1">
    <location>
        <begin position="44"/>
        <end position="77"/>
    </location>
</feature>
<dbReference type="PROSITE" id="PS51257">
    <property type="entry name" value="PROKAR_LIPOPROTEIN"/>
    <property type="match status" value="1"/>
</dbReference>
<organism evidence="3 4">
    <name type="scientific">Nocardioides jejuensis</name>
    <dbReference type="NCBI Taxonomy" id="2502782"/>
    <lineage>
        <taxon>Bacteria</taxon>
        <taxon>Bacillati</taxon>
        <taxon>Actinomycetota</taxon>
        <taxon>Actinomycetes</taxon>
        <taxon>Propionibacteriales</taxon>
        <taxon>Nocardioidaceae</taxon>
        <taxon>Nocardioides</taxon>
    </lineage>
</organism>
<evidence type="ECO:0008006" key="5">
    <source>
        <dbReference type="Google" id="ProtNLM"/>
    </source>
</evidence>
<feature type="region of interest" description="Disordered" evidence="1">
    <location>
        <begin position="23"/>
        <end position="77"/>
    </location>
</feature>
<evidence type="ECO:0000256" key="2">
    <source>
        <dbReference type="SAM" id="SignalP"/>
    </source>
</evidence>
<name>A0A4R1BYN4_9ACTN</name>
<dbReference type="Proteomes" id="UP000295453">
    <property type="component" value="Unassembled WGS sequence"/>
</dbReference>
<reference evidence="3 4" key="1">
    <citation type="submission" date="2019-03" db="EMBL/GenBank/DDBJ databases">
        <authorList>
            <person name="Kim M.K.M."/>
        </authorList>
    </citation>
    <scope>NUCLEOTIDE SEQUENCE [LARGE SCALE GENOMIC DNA]</scope>
    <source>
        <strain evidence="3 4">18JY15-6</strain>
    </source>
</reference>
<feature type="chain" id="PRO_5039610442" description="Pentapeptide MXKDX repeat protein" evidence="2">
    <location>
        <begin position="24"/>
        <end position="77"/>
    </location>
</feature>